<accession>A0A1Y1S286</accession>
<evidence type="ECO:0000256" key="3">
    <source>
        <dbReference type="ARBA" id="ARBA00022723"/>
    </source>
</evidence>
<protein>
    <recommendedName>
        <fullName evidence="6">Calcineurin-like phosphoesterase domain-containing protein</fullName>
    </recommendedName>
</protein>
<dbReference type="OrthoDB" id="368442at2"/>
<comment type="caution">
    <text evidence="7">The sequence shown here is derived from an EMBL/GenBank/DDBJ whole genome shotgun (WGS) entry which is preliminary data.</text>
</comment>
<evidence type="ECO:0000313" key="7">
    <source>
        <dbReference type="EMBL" id="ORC37896.1"/>
    </source>
</evidence>
<keyword evidence="2" id="KW-0997">Cell inner membrane</keyword>
<keyword evidence="1" id="KW-1003">Cell membrane</keyword>
<evidence type="ECO:0000256" key="2">
    <source>
        <dbReference type="ARBA" id="ARBA00022519"/>
    </source>
</evidence>
<dbReference type="GO" id="GO:0008758">
    <property type="term" value="F:UDP-2,3-diacylglucosamine hydrolase activity"/>
    <property type="evidence" value="ECO:0007669"/>
    <property type="project" value="TreeGrafter"/>
</dbReference>
<proteinExistence type="predicted"/>
<dbReference type="Pfam" id="PF00149">
    <property type="entry name" value="Metallophos"/>
    <property type="match status" value="1"/>
</dbReference>
<reference evidence="7 8" key="1">
    <citation type="submission" date="2017-03" db="EMBL/GenBank/DDBJ databases">
        <title>Draft Genome sequence of Marispirochaeta sp. strain JC444.</title>
        <authorList>
            <person name="Shivani Y."/>
            <person name="Subhash Y."/>
            <person name="Sasikala C."/>
            <person name="Ramana C."/>
        </authorList>
    </citation>
    <scope>NUCLEOTIDE SEQUENCE [LARGE SCALE GENOMIC DNA]</scope>
    <source>
        <strain evidence="7 8">JC444</strain>
    </source>
</reference>
<evidence type="ECO:0000256" key="5">
    <source>
        <dbReference type="ARBA" id="ARBA00023211"/>
    </source>
</evidence>
<dbReference type="InterPro" id="IPR029052">
    <property type="entry name" value="Metallo-depent_PP-like"/>
</dbReference>
<name>A0A1Y1S286_9SPIO</name>
<evidence type="ECO:0000259" key="6">
    <source>
        <dbReference type="Pfam" id="PF00149"/>
    </source>
</evidence>
<keyword evidence="5" id="KW-0464">Manganese</keyword>
<evidence type="ECO:0000313" key="8">
    <source>
        <dbReference type="Proteomes" id="UP000192343"/>
    </source>
</evidence>
<dbReference type="PANTHER" id="PTHR34990:SF2">
    <property type="entry name" value="BLL8164 PROTEIN"/>
    <property type="match status" value="1"/>
</dbReference>
<keyword evidence="8" id="KW-1185">Reference proteome</keyword>
<dbReference type="AlphaFoldDB" id="A0A1Y1S286"/>
<dbReference type="RefSeq" id="WP_083048009.1">
    <property type="nucleotide sequence ID" value="NZ_MWQY01000002.1"/>
</dbReference>
<dbReference type="GO" id="GO:0046872">
    <property type="term" value="F:metal ion binding"/>
    <property type="evidence" value="ECO:0007669"/>
    <property type="project" value="UniProtKB-KW"/>
</dbReference>
<sequence>MKEEILSSIKDRETFKRIEKIYTTAPVRKLSDEDKIVIFSDLHMGNRRRVDDFRGNSELFYRLLKDYYWPRGYTLILNGDIEELQKFNMPVIRKRWNEVFKLLEDFHSAGRLIKIIGNHDLELSTGRFDSINADLLEALRYDYKGQTIFLLHGHQAADIFHRYNDFVGFMAKYLAYPLGIKNRTAAHNSKRKYTVERRIYRFSYLKKIVSIIGHTHRPLFEGLNKRDSLRFSIERLLRNYPEMDEKEKTFARSQILVLKDELENLENREKNSPESSFYHSEDLVLPNLFNSGAVIGKHGATGLEIERGNIRLVHWFDESVRSRKRYMRDVPAENLPGTTYNRRTIKQDHLEYIFNRITLLGWVESMEEETED</sequence>
<dbReference type="InterPro" id="IPR004843">
    <property type="entry name" value="Calcineurin-like_PHP"/>
</dbReference>
<evidence type="ECO:0000256" key="1">
    <source>
        <dbReference type="ARBA" id="ARBA00022475"/>
    </source>
</evidence>
<evidence type="ECO:0000256" key="4">
    <source>
        <dbReference type="ARBA" id="ARBA00023136"/>
    </source>
</evidence>
<feature type="domain" description="Calcineurin-like phosphoesterase" evidence="6">
    <location>
        <begin position="35"/>
        <end position="217"/>
    </location>
</feature>
<dbReference type="GO" id="GO:0009245">
    <property type="term" value="P:lipid A biosynthetic process"/>
    <property type="evidence" value="ECO:0007669"/>
    <property type="project" value="TreeGrafter"/>
</dbReference>
<dbReference type="Gene3D" id="3.60.21.10">
    <property type="match status" value="1"/>
</dbReference>
<keyword evidence="3" id="KW-0479">Metal-binding</keyword>
<dbReference type="STRING" id="1963862.B4O97_02535"/>
<keyword evidence="4" id="KW-0472">Membrane</keyword>
<organism evidence="7 8">
    <name type="scientific">Marispirochaeta aestuarii</name>
    <dbReference type="NCBI Taxonomy" id="1963862"/>
    <lineage>
        <taxon>Bacteria</taxon>
        <taxon>Pseudomonadati</taxon>
        <taxon>Spirochaetota</taxon>
        <taxon>Spirochaetia</taxon>
        <taxon>Spirochaetales</taxon>
        <taxon>Spirochaetaceae</taxon>
        <taxon>Marispirochaeta</taxon>
    </lineage>
</organism>
<dbReference type="SUPFAM" id="SSF56300">
    <property type="entry name" value="Metallo-dependent phosphatases"/>
    <property type="match status" value="1"/>
</dbReference>
<dbReference type="EMBL" id="MWQY01000002">
    <property type="protein sequence ID" value="ORC37896.1"/>
    <property type="molecule type" value="Genomic_DNA"/>
</dbReference>
<gene>
    <name evidence="7" type="ORF">B4O97_02535</name>
</gene>
<dbReference type="InterPro" id="IPR043461">
    <property type="entry name" value="LpxH-like"/>
</dbReference>
<dbReference type="Proteomes" id="UP000192343">
    <property type="component" value="Unassembled WGS sequence"/>
</dbReference>
<dbReference type="PANTHER" id="PTHR34990">
    <property type="entry name" value="UDP-2,3-DIACYLGLUCOSAMINE HYDROLASE-RELATED"/>
    <property type="match status" value="1"/>
</dbReference>
<dbReference type="GO" id="GO:0016020">
    <property type="term" value="C:membrane"/>
    <property type="evidence" value="ECO:0007669"/>
    <property type="project" value="GOC"/>
</dbReference>